<evidence type="ECO:0000259" key="13">
    <source>
        <dbReference type="PROSITE" id="PS50222"/>
    </source>
</evidence>
<evidence type="ECO:0000256" key="9">
    <source>
        <dbReference type="ARBA" id="ARBA00056975"/>
    </source>
</evidence>
<dbReference type="InterPro" id="IPR011992">
    <property type="entry name" value="EF-hand-dom_pair"/>
</dbReference>
<keyword evidence="5" id="KW-0256">Endoplasmic reticulum</keyword>
<evidence type="ECO:0000256" key="10">
    <source>
        <dbReference type="ARBA" id="ARBA00063143"/>
    </source>
</evidence>
<gene>
    <name evidence="14" type="ORF">DMAD_12306</name>
</gene>
<dbReference type="GO" id="GO:0005509">
    <property type="term" value="F:calcium ion binding"/>
    <property type="evidence" value="ECO:0007669"/>
    <property type="project" value="InterPro"/>
</dbReference>
<feature type="chain" id="PRO_5043684100" description="Reticulocalbin-3" evidence="12">
    <location>
        <begin position="29"/>
        <end position="344"/>
    </location>
</feature>
<dbReference type="PANTHER" id="PTHR10827:SF95">
    <property type="entry name" value="LD34388P"/>
    <property type="match status" value="1"/>
</dbReference>
<comment type="function">
    <text evidence="9">Probable molecular chaperone assisting protein biosynthesis and transport in the endoplasmic reticulum. Required for the proper biosynthesis and transport of pulmonary surfactant-associated protein A/SP-A, pulmonary surfactant-associated protein D/SP-D and the lipid transporter ABCA3. By regulating both the proper expression and the degradation through the endoplasmic reticulum-associated protein degradation pathway of these proteins plays a crucial role in pulmonary surfactant homeostasis. Has an anti-fibrotic activity by negatively regulating the secretion of type I and type III collagens. This calcium-binding protein also transiently associates with immature PCSK6 and regulates its secretion.</text>
</comment>
<evidence type="ECO:0000256" key="8">
    <source>
        <dbReference type="ARBA" id="ARBA00023186"/>
    </source>
</evidence>
<dbReference type="Gene3D" id="1.10.238.10">
    <property type="entry name" value="EF-hand"/>
    <property type="match status" value="3"/>
</dbReference>
<evidence type="ECO:0000256" key="6">
    <source>
        <dbReference type="ARBA" id="ARBA00022837"/>
    </source>
</evidence>
<proteinExistence type="predicted"/>
<dbReference type="EMBL" id="AP029264">
    <property type="protein sequence ID" value="BFF94760.1"/>
    <property type="molecule type" value="Genomic_DNA"/>
</dbReference>
<comment type="subcellular location">
    <subcellularLocation>
        <location evidence="1">Endoplasmic reticulum lumen</location>
    </subcellularLocation>
</comment>
<organism evidence="14 15">
    <name type="scientific">Drosophila madeirensis</name>
    <name type="common">Fruit fly</name>
    <dbReference type="NCBI Taxonomy" id="30013"/>
    <lineage>
        <taxon>Eukaryota</taxon>
        <taxon>Metazoa</taxon>
        <taxon>Ecdysozoa</taxon>
        <taxon>Arthropoda</taxon>
        <taxon>Hexapoda</taxon>
        <taxon>Insecta</taxon>
        <taxon>Pterygota</taxon>
        <taxon>Neoptera</taxon>
        <taxon>Endopterygota</taxon>
        <taxon>Diptera</taxon>
        <taxon>Brachycera</taxon>
        <taxon>Muscomorpha</taxon>
        <taxon>Ephydroidea</taxon>
        <taxon>Drosophilidae</taxon>
        <taxon>Drosophila</taxon>
        <taxon>Sophophora</taxon>
    </lineage>
</organism>
<evidence type="ECO:0000256" key="3">
    <source>
        <dbReference type="ARBA" id="ARBA00022729"/>
    </source>
</evidence>
<protein>
    <recommendedName>
        <fullName evidence="11">Reticulocalbin-3</fullName>
    </recommendedName>
</protein>
<keyword evidence="3 12" id="KW-0732">Signal</keyword>
<dbReference type="AlphaFoldDB" id="A0AAU9FGK0"/>
<sequence length="344" mass="39899">MPRNLPMFPLVLCTVAVFAAVGPMPAFGAVATHKHSAHENHLSKERVKDGIHAPRDAHHHGEDGEHNVEFDHEAIIGNTKEAQEFDTLTPEESKRRLLVLVKLMDLNKDEFVDRHELKAWILRSFKKLSEEEAADRFDEIDQETDERITWKEYLQDTYSMEDENFKKETIDFDNYEEEQKMIKQDKEMFNAADVNKDGVLSLEEFVYFHNPEEHPQMLPILLEHTMQDKDLNHDGKINFQEFVGEAASHHDKEWLLTEKERFDKDHDFNGDGVLTGNEVLSWIVPSNTAIASDEVDHLFVSTDEDHDDRLSYLEILNNYETFVGSEATDYGDHLQNINHLADEL</sequence>
<evidence type="ECO:0000256" key="7">
    <source>
        <dbReference type="ARBA" id="ARBA00023180"/>
    </source>
</evidence>
<evidence type="ECO:0000313" key="15">
    <source>
        <dbReference type="Proteomes" id="UP001500889"/>
    </source>
</evidence>
<keyword evidence="4" id="KW-0677">Repeat</keyword>
<dbReference type="FunFam" id="1.10.238.10:FF:000424">
    <property type="entry name" value="GM18042"/>
    <property type="match status" value="1"/>
</dbReference>
<dbReference type="Proteomes" id="UP001500889">
    <property type="component" value="Chromosome U"/>
</dbReference>
<dbReference type="SMART" id="SM00054">
    <property type="entry name" value="EFh"/>
    <property type="match status" value="4"/>
</dbReference>
<evidence type="ECO:0000256" key="1">
    <source>
        <dbReference type="ARBA" id="ARBA00004319"/>
    </source>
</evidence>
<dbReference type="GO" id="GO:0015031">
    <property type="term" value="P:protein transport"/>
    <property type="evidence" value="ECO:0007669"/>
    <property type="project" value="UniProtKB-ARBA"/>
</dbReference>
<evidence type="ECO:0000256" key="4">
    <source>
        <dbReference type="ARBA" id="ARBA00022737"/>
    </source>
</evidence>
<name>A0AAU9FGK0_DROMD</name>
<evidence type="ECO:0000256" key="2">
    <source>
        <dbReference type="ARBA" id="ARBA00022723"/>
    </source>
</evidence>
<comment type="subunit">
    <text evidence="10">Interacts with PCSK6 (immature form including the propeptide); probably involved in the maturation and the secretion of PCSK6.</text>
</comment>
<keyword evidence="7" id="KW-0325">Glycoprotein</keyword>
<evidence type="ECO:0000313" key="14">
    <source>
        <dbReference type="EMBL" id="BFF94760.1"/>
    </source>
</evidence>
<keyword evidence="15" id="KW-1185">Reference proteome</keyword>
<dbReference type="CDD" id="cd16227">
    <property type="entry name" value="EFh_CREC_RCN2_like"/>
    <property type="match status" value="1"/>
</dbReference>
<keyword evidence="2" id="KW-0479">Metal-binding</keyword>
<dbReference type="FunFam" id="1.10.238.10:FF:000104">
    <property type="entry name" value="calumenin isoform X1"/>
    <property type="match status" value="1"/>
</dbReference>
<feature type="domain" description="EF-hand" evidence="13">
    <location>
        <begin position="92"/>
        <end position="127"/>
    </location>
</feature>
<reference evidence="14 15" key="1">
    <citation type="submission" date="2024-02" db="EMBL/GenBank/DDBJ databases">
        <title>A chromosome-level genome assembly of Drosophila madeirensis, a fruit fly species endemic to Madeira island.</title>
        <authorList>
            <person name="Tomihara K."/>
            <person name="Llopart A."/>
            <person name="Yamamoto D."/>
        </authorList>
    </citation>
    <scope>NUCLEOTIDE SEQUENCE [LARGE SCALE GENOMIC DNA]</scope>
    <source>
        <strain evidence="14 15">RF1</strain>
    </source>
</reference>
<evidence type="ECO:0000256" key="5">
    <source>
        <dbReference type="ARBA" id="ARBA00022824"/>
    </source>
</evidence>
<dbReference type="PROSITE" id="PS50222">
    <property type="entry name" value="EF_HAND_2"/>
    <property type="match status" value="2"/>
</dbReference>
<feature type="signal peptide" evidence="12">
    <location>
        <begin position="1"/>
        <end position="28"/>
    </location>
</feature>
<dbReference type="GO" id="GO:0005788">
    <property type="term" value="C:endoplasmic reticulum lumen"/>
    <property type="evidence" value="ECO:0007669"/>
    <property type="project" value="UniProtKB-SubCell"/>
</dbReference>
<keyword evidence="6" id="KW-0106">Calcium</keyword>
<accession>A0AAU9FGK0</accession>
<dbReference type="InterPro" id="IPR002048">
    <property type="entry name" value="EF_hand_dom"/>
</dbReference>
<dbReference type="InterPro" id="IPR018247">
    <property type="entry name" value="EF_Hand_1_Ca_BS"/>
</dbReference>
<evidence type="ECO:0000256" key="11">
    <source>
        <dbReference type="ARBA" id="ARBA00072696"/>
    </source>
</evidence>
<feature type="domain" description="EF-hand" evidence="13">
    <location>
        <begin position="180"/>
        <end position="215"/>
    </location>
</feature>
<dbReference type="PANTHER" id="PTHR10827">
    <property type="entry name" value="RETICULOCALBIN"/>
    <property type="match status" value="1"/>
</dbReference>
<dbReference type="SUPFAM" id="SSF47473">
    <property type="entry name" value="EF-hand"/>
    <property type="match status" value="2"/>
</dbReference>
<dbReference type="PROSITE" id="PS00018">
    <property type="entry name" value="EF_HAND_1"/>
    <property type="match status" value="4"/>
</dbReference>
<evidence type="ECO:0000256" key="12">
    <source>
        <dbReference type="SAM" id="SignalP"/>
    </source>
</evidence>
<dbReference type="Pfam" id="PF13833">
    <property type="entry name" value="EF-hand_8"/>
    <property type="match status" value="1"/>
</dbReference>
<keyword evidence="8" id="KW-0143">Chaperone</keyword>
<dbReference type="Pfam" id="PF13499">
    <property type="entry name" value="EF-hand_7"/>
    <property type="match status" value="1"/>
</dbReference>